<protein>
    <recommendedName>
        <fullName evidence="17">Ig-like domain-containing protein</fullName>
    </recommendedName>
</protein>
<keyword evidence="16" id="KW-1185">Reference proteome</keyword>
<name>A0AAD7S453_9TELE</name>
<accession>A0AAD7S453</accession>
<dbReference type="InterPro" id="IPR036179">
    <property type="entry name" value="Ig-like_dom_sf"/>
</dbReference>
<keyword evidence="2" id="KW-1003">Cell membrane</keyword>
<dbReference type="Proteomes" id="UP001221898">
    <property type="component" value="Unassembled WGS sequence"/>
</dbReference>
<dbReference type="EMBL" id="JAINUG010000115">
    <property type="protein sequence ID" value="KAJ8395573.1"/>
    <property type="molecule type" value="Genomic_DNA"/>
</dbReference>
<evidence type="ECO:0000256" key="9">
    <source>
        <dbReference type="ARBA" id="ARBA00023139"/>
    </source>
</evidence>
<keyword evidence="11" id="KW-0325">Glycoprotein</keyword>
<evidence type="ECO:0000256" key="1">
    <source>
        <dbReference type="ARBA" id="ARBA00004251"/>
    </source>
</evidence>
<dbReference type="GO" id="GO:0005886">
    <property type="term" value="C:plasma membrane"/>
    <property type="evidence" value="ECO:0007669"/>
    <property type="project" value="UniProtKB-SubCell"/>
</dbReference>
<keyword evidence="8" id="KW-0472">Membrane</keyword>
<evidence type="ECO:0000256" key="10">
    <source>
        <dbReference type="ARBA" id="ARBA00023157"/>
    </source>
</evidence>
<dbReference type="PANTHER" id="PTHR10441:SF2">
    <property type="entry name" value="T-CELL SURFACE GLYCOPROTEIN CD8 ALPHA CHAIN"/>
    <property type="match status" value="1"/>
</dbReference>
<evidence type="ECO:0000256" key="8">
    <source>
        <dbReference type="ARBA" id="ARBA00023136"/>
    </source>
</evidence>
<dbReference type="InterPro" id="IPR015468">
    <property type="entry name" value="CD8_asu"/>
</dbReference>
<evidence type="ECO:0000256" key="12">
    <source>
        <dbReference type="ARBA" id="ARBA00023288"/>
    </source>
</evidence>
<gene>
    <name evidence="15" type="ORF">AAFF_G00030540</name>
</gene>
<evidence type="ECO:0000256" key="11">
    <source>
        <dbReference type="ARBA" id="ARBA00023180"/>
    </source>
</evidence>
<evidence type="ECO:0000256" key="3">
    <source>
        <dbReference type="ARBA" id="ARBA00022692"/>
    </source>
</evidence>
<evidence type="ECO:0000256" key="5">
    <source>
        <dbReference type="ARBA" id="ARBA00022859"/>
    </source>
</evidence>
<feature type="non-terminal residue" evidence="15">
    <location>
        <position position="1"/>
    </location>
</feature>
<keyword evidence="7" id="KW-1064">Adaptive immunity</keyword>
<comment type="caution">
    <text evidence="15">The sequence shown here is derived from an EMBL/GenBank/DDBJ whole genome shotgun (WGS) entry which is preliminary data.</text>
</comment>
<evidence type="ECO:0000256" key="4">
    <source>
        <dbReference type="ARBA" id="ARBA00022729"/>
    </source>
</evidence>
<evidence type="ECO:0000256" key="13">
    <source>
        <dbReference type="ARBA" id="ARBA00023319"/>
    </source>
</evidence>
<sequence length="159" mass="18305">MYPYFGRICVLVILFQYTCEENMKIEYHDEKKEVPLQCDPPIKSTIIVWFRLQENGLEFLASYTSTGQLKQNVYRHIFSTEKIASNILTLKEFQKARDSGVYSCASFINNMLNFGKATRIQGHRDLKPTIKTMLTTNKLPRLNITTSNTRPCPCQAPTG</sequence>
<dbReference type="PANTHER" id="PTHR10441">
    <property type="entry name" value="CD8 ALPHA CHAIN"/>
    <property type="match status" value="1"/>
</dbReference>
<keyword evidence="4 14" id="KW-0732">Signal</keyword>
<evidence type="ECO:0000256" key="7">
    <source>
        <dbReference type="ARBA" id="ARBA00023130"/>
    </source>
</evidence>
<keyword evidence="6" id="KW-1133">Transmembrane helix</keyword>
<feature type="chain" id="PRO_5042288392" description="Ig-like domain-containing protein" evidence="14">
    <location>
        <begin position="21"/>
        <end position="159"/>
    </location>
</feature>
<evidence type="ECO:0000256" key="2">
    <source>
        <dbReference type="ARBA" id="ARBA00022475"/>
    </source>
</evidence>
<evidence type="ECO:0000313" key="15">
    <source>
        <dbReference type="EMBL" id="KAJ8395573.1"/>
    </source>
</evidence>
<evidence type="ECO:0000256" key="14">
    <source>
        <dbReference type="SAM" id="SignalP"/>
    </source>
</evidence>
<evidence type="ECO:0008006" key="17">
    <source>
        <dbReference type="Google" id="ProtNLM"/>
    </source>
</evidence>
<feature type="signal peptide" evidence="14">
    <location>
        <begin position="1"/>
        <end position="20"/>
    </location>
</feature>
<dbReference type="SUPFAM" id="SSF48726">
    <property type="entry name" value="Immunoglobulin"/>
    <property type="match status" value="1"/>
</dbReference>
<dbReference type="Gene3D" id="2.60.40.10">
    <property type="entry name" value="Immunoglobulins"/>
    <property type="match status" value="1"/>
</dbReference>
<keyword evidence="10" id="KW-1015">Disulfide bond</keyword>
<dbReference type="GO" id="GO:0002250">
    <property type="term" value="P:adaptive immune response"/>
    <property type="evidence" value="ECO:0007669"/>
    <property type="project" value="UniProtKB-KW"/>
</dbReference>
<keyword evidence="12" id="KW-0449">Lipoprotein</keyword>
<dbReference type="InterPro" id="IPR013783">
    <property type="entry name" value="Ig-like_fold"/>
</dbReference>
<dbReference type="AlphaFoldDB" id="A0AAD7S453"/>
<keyword evidence="9" id="KW-0564">Palmitate</keyword>
<reference evidence="15" key="1">
    <citation type="journal article" date="2023" name="Science">
        <title>Genome structures resolve the early diversification of teleost fishes.</title>
        <authorList>
            <person name="Parey E."/>
            <person name="Louis A."/>
            <person name="Montfort J."/>
            <person name="Bouchez O."/>
            <person name="Roques C."/>
            <person name="Iampietro C."/>
            <person name="Lluch J."/>
            <person name="Castinel A."/>
            <person name="Donnadieu C."/>
            <person name="Desvignes T."/>
            <person name="Floi Bucao C."/>
            <person name="Jouanno E."/>
            <person name="Wen M."/>
            <person name="Mejri S."/>
            <person name="Dirks R."/>
            <person name="Jansen H."/>
            <person name="Henkel C."/>
            <person name="Chen W.J."/>
            <person name="Zahm M."/>
            <person name="Cabau C."/>
            <person name="Klopp C."/>
            <person name="Thompson A.W."/>
            <person name="Robinson-Rechavi M."/>
            <person name="Braasch I."/>
            <person name="Lecointre G."/>
            <person name="Bobe J."/>
            <person name="Postlethwait J.H."/>
            <person name="Berthelot C."/>
            <person name="Roest Crollius H."/>
            <person name="Guiguen Y."/>
        </authorList>
    </citation>
    <scope>NUCLEOTIDE SEQUENCE</scope>
    <source>
        <strain evidence="15">NC1722</strain>
    </source>
</reference>
<comment type="subcellular location">
    <subcellularLocation>
        <location evidence="1">Cell membrane</location>
        <topology evidence="1">Single-pass type I membrane protein</topology>
    </subcellularLocation>
</comment>
<evidence type="ECO:0000256" key="6">
    <source>
        <dbReference type="ARBA" id="ARBA00022989"/>
    </source>
</evidence>
<keyword evidence="3" id="KW-0812">Transmembrane</keyword>
<keyword evidence="5" id="KW-0391">Immunity</keyword>
<proteinExistence type="predicted"/>
<evidence type="ECO:0000313" key="16">
    <source>
        <dbReference type="Proteomes" id="UP001221898"/>
    </source>
</evidence>
<keyword evidence="13" id="KW-0393">Immunoglobulin domain</keyword>
<organism evidence="15 16">
    <name type="scientific">Aldrovandia affinis</name>
    <dbReference type="NCBI Taxonomy" id="143900"/>
    <lineage>
        <taxon>Eukaryota</taxon>
        <taxon>Metazoa</taxon>
        <taxon>Chordata</taxon>
        <taxon>Craniata</taxon>
        <taxon>Vertebrata</taxon>
        <taxon>Euteleostomi</taxon>
        <taxon>Actinopterygii</taxon>
        <taxon>Neopterygii</taxon>
        <taxon>Teleostei</taxon>
        <taxon>Notacanthiformes</taxon>
        <taxon>Halosauridae</taxon>
        <taxon>Aldrovandia</taxon>
    </lineage>
</organism>